<feature type="repeat" description="WD" evidence="3">
    <location>
        <begin position="90"/>
        <end position="131"/>
    </location>
</feature>
<dbReference type="InterPro" id="IPR036322">
    <property type="entry name" value="WD40_repeat_dom_sf"/>
</dbReference>
<keyword evidence="1 3" id="KW-0853">WD repeat</keyword>
<feature type="region of interest" description="Disordered" evidence="4">
    <location>
        <begin position="290"/>
        <end position="323"/>
    </location>
</feature>
<reference evidence="6 7" key="1">
    <citation type="submission" date="2018-03" db="EMBL/GenBank/DDBJ databases">
        <title>Draft Genome Sequences of the Obligatory Marine Myxobacteria Enhygromyxa salina SWB005.</title>
        <authorList>
            <person name="Poehlein A."/>
            <person name="Moghaddam J.A."/>
            <person name="Harms H."/>
            <person name="Alanjari M."/>
            <person name="Koenig G.M."/>
            <person name="Daniel R."/>
            <person name="Schaeberle T.F."/>
        </authorList>
    </citation>
    <scope>NUCLEOTIDE SEQUENCE [LARGE SCALE GENOMIC DNA]</scope>
    <source>
        <strain evidence="6 7">SWB005</strain>
    </source>
</reference>
<keyword evidence="2" id="KW-0677">Repeat</keyword>
<dbReference type="Pfam" id="PF13360">
    <property type="entry name" value="PQQ_2"/>
    <property type="match status" value="1"/>
</dbReference>
<feature type="repeat" description="WD" evidence="3">
    <location>
        <begin position="49"/>
        <end position="89"/>
    </location>
</feature>
<protein>
    <submittedName>
        <fullName evidence="6">WD domain, G-beta repeat</fullName>
    </submittedName>
</protein>
<evidence type="ECO:0000259" key="5">
    <source>
        <dbReference type="Pfam" id="PF13360"/>
    </source>
</evidence>
<keyword evidence="7" id="KW-1185">Reference proteome</keyword>
<feature type="repeat" description="WD" evidence="3">
    <location>
        <begin position="7"/>
        <end position="48"/>
    </location>
</feature>
<dbReference type="InterPro" id="IPR002372">
    <property type="entry name" value="PQQ_rpt_dom"/>
</dbReference>
<dbReference type="PANTHER" id="PTHR19848:SF8">
    <property type="entry name" value="F-BOX AND WD REPEAT DOMAIN CONTAINING 7"/>
    <property type="match status" value="1"/>
</dbReference>
<dbReference type="PROSITE" id="PS50294">
    <property type="entry name" value="WD_REPEATS_REGION"/>
    <property type="match status" value="3"/>
</dbReference>
<dbReference type="SMART" id="SM00320">
    <property type="entry name" value="WD40"/>
    <property type="match status" value="6"/>
</dbReference>
<evidence type="ECO:0000256" key="3">
    <source>
        <dbReference type="PROSITE-ProRule" id="PRU00221"/>
    </source>
</evidence>
<dbReference type="Gene3D" id="2.130.10.10">
    <property type="entry name" value="YVTN repeat-like/Quinoprotein amine dehydrogenase"/>
    <property type="match status" value="2"/>
</dbReference>
<dbReference type="Proteomes" id="UP000237968">
    <property type="component" value="Unassembled WGS sequence"/>
</dbReference>
<comment type="caution">
    <text evidence="6">The sequence shown here is derived from an EMBL/GenBank/DDBJ whole genome shotgun (WGS) entry which is preliminary data.</text>
</comment>
<feature type="domain" description="Pyrrolo-quinoline quinone repeat" evidence="5">
    <location>
        <begin position="98"/>
        <end position="180"/>
    </location>
</feature>
<proteinExistence type="predicted"/>
<dbReference type="SUPFAM" id="SSF50978">
    <property type="entry name" value="WD40 repeat-like"/>
    <property type="match status" value="1"/>
</dbReference>
<accession>A0A2S9YAQ4</accession>
<dbReference type="PANTHER" id="PTHR19848">
    <property type="entry name" value="WD40 REPEAT PROTEIN"/>
    <property type="match status" value="1"/>
</dbReference>
<gene>
    <name evidence="6" type="ORF">ENSA5_25330</name>
</gene>
<organism evidence="6 7">
    <name type="scientific">Enhygromyxa salina</name>
    <dbReference type="NCBI Taxonomy" id="215803"/>
    <lineage>
        <taxon>Bacteria</taxon>
        <taxon>Pseudomonadati</taxon>
        <taxon>Myxococcota</taxon>
        <taxon>Polyangia</taxon>
        <taxon>Nannocystales</taxon>
        <taxon>Nannocystaceae</taxon>
        <taxon>Enhygromyxa</taxon>
    </lineage>
</organism>
<evidence type="ECO:0000313" key="6">
    <source>
        <dbReference type="EMBL" id="PRQ02198.1"/>
    </source>
</evidence>
<dbReference type="EMBL" id="PVNK01000126">
    <property type="protein sequence ID" value="PRQ02198.1"/>
    <property type="molecule type" value="Genomic_DNA"/>
</dbReference>
<evidence type="ECO:0000256" key="1">
    <source>
        <dbReference type="ARBA" id="ARBA00022574"/>
    </source>
</evidence>
<dbReference type="InterPro" id="IPR015943">
    <property type="entry name" value="WD40/YVTN_repeat-like_dom_sf"/>
</dbReference>
<dbReference type="PROSITE" id="PS50082">
    <property type="entry name" value="WD_REPEATS_2"/>
    <property type="match status" value="3"/>
</dbReference>
<dbReference type="Pfam" id="PF00400">
    <property type="entry name" value="WD40"/>
    <property type="match status" value="2"/>
</dbReference>
<dbReference type="AlphaFoldDB" id="A0A2S9YAQ4"/>
<dbReference type="RefSeq" id="WP_181197709.1">
    <property type="nucleotide sequence ID" value="NZ_PVNK01000126.1"/>
</dbReference>
<sequence>MKLRNTLSGHEGQVLCARFGPEGRRIATGGRDTTIAIWSLRGGKLERSLEGHERAVTVLAFTATGELISGDAGGSIRVWSWPRGKLLLELDEHVGPVFTLGSSADGSLIASGARDETVCLWSRETGELVHRYDVGSRGMSFVFSADEEHLVSGRGGNTLCFWSLETGEIAWEQDAGPGTVGAFELSRDGEWVVSRGWRGPITIWSASTWGYTAVLPVVEKGLRGAVLRPGYEQLVCVYDSGIGLYDAEDGVVLDRFEIPCKGNFDLDVSPDGRYAITASADELGRVFEFTELEDEEDEEDDEDEAEEDDEDEAYEEDDEDEAE</sequence>
<dbReference type="InterPro" id="IPR001680">
    <property type="entry name" value="WD40_rpt"/>
</dbReference>
<evidence type="ECO:0000256" key="4">
    <source>
        <dbReference type="SAM" id="MobiDB-lite"/>
    </source>
</evidence>
<evidence type="ECO:0000313" key="7">
    <source>
        <dbReference type="Proteomes" id="UP000237968"/>
    </source>
</evidence>
<name>A0A2S9YAQ4_9BACT</name>
<evidence type="ECO:0000256" key="2">
    <source>
        <dbReference type="ARBA" id="ARBA00022737"/>
    </source>
</evidence>